<evidence type="ECO:0000256" key="1">
    <source>
        <dbReference type="SAM" id="Phobius"/>
    </source>
</evidence>
<evidence type="ECO:0000313" key="2">
    <source>
        <dbReference type="EMBL" id="MBD7943966.1"/>
    </source>
</evidence>
<proteinExistence type="predicted"/>
<dbReference type="EMBL" id="JACSQO010000002">
    <property type="protein sequence ID" value="MBD7943966.1"/>
    <property type="molecule type" value="Genomic_DNA"/>
</dbReference>
<sequence length="91" mass="10454">MNYIIILLSLLISTMVSVWIIKKKNNKRISMFSAFITNLLFLSGTTWVLYSIDDEAKIFGFGHTDLPVLIFAIPIITWVNFLILQFVKNQG</sequence>
<reference evidence="2 3" key="1">
    <citation type="submission" date="2020-08" db="EMBL/GenBank/DDBJ databases">
        <title>A Genomic Blueprint of the Chicken Gut Microbiome.</title>
        <authorList>
            <person name="Gilroy R."/>
            <person name="Ravi A."/>
            <person name="Getino M."/>
            <person name="Pursley I."/>
            <person name="Horton D.L."/>
            <person name="Alikhan N.-F."/>
            <person name="Baker D."/>
            <person name="Gharbi K."/>
            <person name="Hall N."/>
            <person name="Watson M."/>
            <person name="Adriaenssens E.M."/>
            <person name="Foster-Nyarko E."/>
            <person name="Jarju S."/>
            <person name="Secka A."/>
            <person name="Antonio M."/>
            <person name="Oren A."/>
            <person name="Chaudhuri R."/>
            <person name="La Ragione R.M."/>
            <person name="Hildebrand F."/>
            <person name="Pallen M.J."/>
        </authorList>
    </citation>
    <scope>NUCLEOTIDE SEQUENCE [LARGE SCALE GENOMIC DNA]</scope>
    <source>
        <strain evidence="2 3">Sa2BUA9</strain>
    </source>
</reference>
<organism evidence="2 3">
    <name type="scientific">Psychrobacillus faecigallinarum</name>
    <dbReference type="NCBI Taxonomy" id="2762235"/>
    <lineage>
        <taxon>Bacteria</taxon>
        <taxon>Bacillati</taxon>
        <taxon>Bacillota</taxon>
        <taxon>Bacilli</taxon>
        <taxon>Bacillales</taxon>
        <taxon>Bacillaceae</taxon>
        <taxon>Psychrobacillus</taxon>
    </lineage>
</organism>
<accession>A0ABR8R843</accession>
<comment type="caution">
    <text evidence="2">The sequence shown here is derived from an EMBL/GenBank/DDBJ whole genome shotgun (WGS) entry which is preliminary data.</text>
</comment>
<feature type="transmembrane region" description="Helical" evidence="1">
    <location>
        <begin position="29"/>
        <end position="49"/>
    </location>
</feature>
<keyword evidence="1" id="KW-0812">Transmembrane</keyword>
<dbReference type="RefSeq" id="WP_151109569.1">
    <property type="nucleotide sequence ID" value="NZ_JACSQO010000002.1"/>
</dbReference>
<evidence type="ECO:0008006" key="4">
    <source>
        <dbReference type="Google" id="ProtNLM"/>
    </source>
</evidence>
<keyword evidence="1" id="KW-0472">Membrane</keyword>
<name>A0ABR8R843_9BACI</name>
<dbReference type="Proteomes" id="UP000640786">
    <property type="component" value="Unassembled WGS sequence"/>
</dbReference>
<feature type="transmembrane region" description="Helical" evidence="1">
    <location>
        <begin position="6"/>
        <end position="22"/>
    </location>
</feature>
<keyword evidence="3" id="KW-1185">Reference proteome</keyword>
<feature type="transmembrane region" description="Helical" evidence="1">
    <location>
        <begin position="69"/>
        <end position="87"/>
    </location>
</feature>
<keyword evidence="1" id="KW-1133">Transmembrane helix</keyword>
<evidence type="ECO:0000313" key="3">
    <source>
        <dbReference type="Proteomes" id="UP000640786"/>
    </source>
</evidence>
<protein>
    <recommendedName>
        <fullName evidence="4">Lycopene cyclase domain-containing protein</fullName>
    </recommendedName>
</protein>
<gene>
    <name evidence="2" type="ORF">H9650_07515</name>
</gene>